<dbReference type="InParanoid" id="K2S3S9"/>
<accession>K2S3S9</accession>
<dbReference type="VEuPathDB" id="FungiDB:MPH_02998"/>
<sequence length="210" mass="23695">MAIVPADVMFGIDDVEDQGLYSTPFVYIHCRGEFKLGSSLDMWCHELIEGIASVGLDPELGKKLKGWIGDAGFIPIIHKFLLIPIGTLPKDKILKENGAFKVVKSVKGLEAISLYREPALQLDCRKGFDRYSAQEVYIHIEFFLLVKERYCEAGLALAWKVIDSAQMWPADRPQIAEVDGEVRKCANLPFTDFHEYYVETNQSLLSCYGK</sequence>
<comment type="caution">
    <text evidence="1">The sequence shown here is derived from an EMBL/GenBank/DDBJ whole genome shotgun (WGS) entry which is preliminary data.</text>
</comment>
<reference evidence="1 2" key="1">
    <citation type="journal article" date="2012" name="BMC Genomics">
        <title>Tools to kill: Genome of one of the most destructive plant pathogenic fungi Macrophomina phaseolina.</title>
        <authorList>
            <person name="Islam M.S."/>
            <person name="Haque M.S."/>
            <person name="Islam M.M."/>
            <person name="Emdad E.M."/>
            <person name="Halim A."/>
            <person name="Hossen Q.M.M."/>
            <person name="Hossain M.Z."/>
            <person name="Ahmed B."/>
            <person name="Rahim S."/>
            <person name="Rahman M.S."/>
            <person name="Alam M.M."/>
            <person name="Hou S."/>
            <person name="Wan X."/>
            <person name="Saito J.A."/>
            <person name="Alam M."/>
        </authorList>
    </citation>
    <scope>NUCLEOTIDE SEQUENCE [LARGE SCALE GENOMIC DNA]</scope>
    <source>
        <strain evidence="1 2">MS6</strain>
    </source>
</reference>
<gene>
    <name evidence="1" type="ORF">MPH_02998</name>
</gene>
<protein>
    <submittedName>
        <fullName evidence="1">Uncharacterized protein</fullName>
    </submittedName>
</protein>
<dbReference type="HOGENOM" id="CLU_1310348_0_0_1"/>
<dbReference type="Proteomes" id="UP000007129">
    <property type="component" value="Unassembled WGS sequence"/>
</dbReference>
<name>K2S3S9_MACPH</name>
<dbReference type="AlphaFoldDB" id="K2S3S9"/>
<dbReference type="STRING" id="1126212.K2S3S9"/>
<evidence type="ECO:0000313" key="2">
    <source>
        <dbReference type="Proteomes" id="UP000007129"/>
    </source>
</evidence>
<organism evidence="1 2">
    <name type="scientific">Macrophomina phaseolina (strain MS6)</name>
    <name type="common">Charcoal rot fungus</name>
    <dbReference type="NCBI Taxonomy" id="1126212"/>
    <lineage>
        <taxon>Eukaryota</taxon>
        <taxon>Fungi</taxon>
        <taxon>Dikarya</taxon>
        <taxon>Ascomycota</taxon>
        <taxon>Pezizomycotina</taxon>
        <taxon>Dothideomycetes</taxon>
        <taxon>Dothideomycetes incertae sedis</taxon>
        <taxon>Botryosphaeriales</taxon>
        <taxon>Botryosphaeriaceae</taxon>
        <taxon>Macrophomina</taxon>
    </lineage>
</organism>
<proteinExistence type="predicted"/>
<dbReference type="EMBL" id="AHHD01000156">
    <property type="protein sequence ID" value="EKG19687.1"/>
    <property type="molecule type" value="Genomic_DNA"/>
</dbReference>
<evidence type="ECO:0000313" key="1">
    <source>
        <dbReference type="EMBL" id="EKG19687.1"/>
    </source>
</evidence>